<reference evidence="2" key="2">
    <citation type="submission" date="2025-09" db="UniProtKB">
        <authorList>
            <consortium name="Ensembl"/>
        </authorList>
    </citation>
    <scope>IDENTIFICATION</scope>
</reference>
<dbReference type="Gene3D" id="3.40.50.1820">
    <property type="entry name" value="alpha/beta hydrolase"/>
    <property type="match status" value="1"/>
</dbReference>
<name>A0A8C6SHA0_9GOBI</name>
<dbReference type="InterPro" id="IPR004142">
    <property type="entry name" value="NDRG"/>
</dbReference>
<evidence type="ECO:0000256" key="1">
    <source>
        <dbReference type="ARBA" id="ARBA00005598"/>
    </source>
</evidence>
<evidence type="ECO:0008006" key="4">
    <source>
        <dbReference type="Google" id="ProtNLM"/>
    </source>
</evidence>
<evidence type="ECO:0000313" key="3">
    <source>
        <dbReference type="Proteomes" id="UP000694523"/>
    </source>
</evidence>
<dbReference type="InterPro" id="IPR029058">
    <property type="entry name" value="AB_hydrolase_fold"/>
</dbReference>
<proteinExistence type="inferred from homology"/>
<organism evidence="2 3">
    <name type="scientific">Neogobius melanostomus</name>
    <name type="common">round goby</name>
    <dbReference type="NCBI Taxonomy" id="47308"/>
    <lineage>
        <taxon>Eukaryota</taxon>
        <taxon>Metazoa</taxon>
        <taxon>Chordata</taxon>
        <taxon>Craniata</taxon>
        <taxon>Vertebrata</taxon>
        <taxon>Euteleostomi</taxon>
        <taxon>Actinopterygii</taxon>
        <taxon>Neopterygii</taxon>
        <taxon>Teleostei</taxon>
        <taxon>Neoteleostei</taxon>
        <taxon>Acanthomorphata</taxon>
        <taxon>Gobiaria</taxon>
        <taxon>Gobiiformes</taxon>
        <taxon>Gobioidei</taxon>
        <taxon>Gobiidae</taxon>
        <taxon>Benthophilinae</taxon>
        <taxon>Neogobiini</taxon>
        <taxon>Neogobius</taxon>
    </lineage>
</organism>
<keyword evidence="3" id="KW-1185">Reference proteome</keyword>
<protein>
    <recommendedName>
        <fullName evidence="4">Protein NDRG3</fullName>
    </recommendedName>
</protein>
<sequence>MTRLFHQRIDVFQDDNARIHRVQMYEYYIYIYLQEQSIETPHGFLHVTLHGSRSSRRPAILTFHDVGLDSKSCFLTLFKFEEMQEIVKNFTLIHIDAPGQEEGAAAYPAKYDRKLPVCSPNTTKT</sequence>
<comment type="similarity">
    <text evidence="1">Belongs to the NDRG family.</text>
</comment>
<dbReference type="Proteomes" id="UP000694523">
    <property type="component" value="Unplaced"/>
</dbReference>
<dbReference type="Ensembl" id="ENSNMLT00000006080.1">
    <property type="protein sequence ID" value="ENSNMLP00000005290.1"/>
    <property type="gene ID" value="ENSNMLG00000003872.1"/>
</dbReference>
<reference evidence="2" key="1">
    <citation type="submission" date="2025-08" db="UniProtKB">
        <authorList>
            <consortium name="Ensembl"/>
        </authorList>
    </citation>
    <scope>IDENTIFICATION</scope>
</reference>
<dbReference type="Pfam" id="PF03096">
    <property type="entry name" value="Ndr"/>
    <property type="match status" value="1"/>
</dbReference>
<dbReference type="AlphaFoldDB" id="A0A8C6SHA0"/>
<accession>A0A8C6SHA0</accession>
<dbReference type="PANTHER" id="PTHR11034">
    <property type="entry name" value="N-MYC DOWNSTREAM REGULATED"/>
    <property type="match status" value="1"/>
</dbReference>
<evidence type="ECO:0000313" key="2">
    <source>
        <dbReference type="Ensembl" id="ENSNMLP00000005290.1"/>
    </source>
</evidence>